<dbReference type="Proteomes" id="UP000006983">
    <property type="component" value="Unassembled WGS sequence"/>
</dbReference>
<evidence type="ECO:0000313" key="12">
    <source>
        <dbReference type="Proteomes" id="UP000006983"/>
    </source>
</evidence>
<dbReference type="GO" id="GO:0015421">
    <property type="term" value="F:ABC-type oligopeptide transporter activity"/>
    <property type="evidence" value="ECO:0007669"/>
    <property type="project" value="TreeGrafter"/>
</dbReference>
<dbReference type="Gene3D" id="3.40.50.300">
    <property type="entry name" value="P-loop containing nucleotide triphosphate hydrolases"/>
    <property type="match status" value="1"/>
</dbReference>
<feature type="domain" description="ABC transmembrane type-1" evidence="10">
    <location>
        <begin position="66"/>
        <end position="349"/>
    </location>
</feature>
<dbReference type="GO" id="GO:0005886">
    <property type="term" value="C:plasma membrane"/>
    <property type="evidence" value="ECO:0007669"/>
    <property type="project" value="UniProtKB-SubCell"/>
</dbReference>
<dbReference type="SUPFAM" id="SSF90123">
    <property type="entry name" value="ABC transporter transmembrane region"/>
    <property type="match status" value="1"/>
</dbReference>
<dbReference type="PATRIC" id="fig|1200793.3.peg.1178"/>
<feature type="transmembrane region" description="Helical" evidence="8">
    <location>
        <begin position="177"/>
        <end position="197"/>
    </location>
</feature>
<dbReference type="Pfam" id="PF00664">
    <property type="entry name" value="ABC_membrane"/>
    <property type="match status" value="1"/>
</dbReference>
<dbReference type="PANTHER" id="PTHR43394:SF1">
    <property type="entry name" value="ATP-BINDING CASSETTE SUB-FAMILY B MEMBER 10, MITOCHONDRIAL"/>
    <property type="match status" value="1"/>
</dbReference>
<reference evidence="11 12" key="1">
    <citation type="journal article" date="2012" name="J. Bacteriol.">
        <title>Genome Sequence of the Lantibiotic Bacteriocin Producer Streptococcus salivarius Strain K12.</title>
        <authorList>
            <person name="Barretto C."/>
            <person name="Alvarez-Martin P."/>
            <person name="Foata F."/>
            <person name="Renault P."/>
            <person name="Berger B."/>
        </authorList>
    </citation>
    <scope>NUCLEOTIDE SEQUENCE [LARGE SCALE GENOMIC DNA]</scope>
    <source>
        <strain evidence="11 12">K12</strain>
    </source>
</reference>
<evidence type="ECO:0000313" key="11">
    <source>
        <dbReference type="EMBL" id="EJO17296.1"/>
    </source>
</evidence>
<dbReference type="InterPro" id="IPR027417">
    <property type="entry name" value="P-loop_NTPase"/>
</dbReference>
<protein>
    <recommendedName>
        <fullName evidence="13">Multidrug/protein/lipid ABC transporter family, ATP-binding and permease protein</fullName>
    </recommendedName>
</protein>
<dbReference type="InterPro" id="IPR011527">
    <property type="entry name" value="ABC1_TM_dom"/>
</dbReference>
<organism evidence="11 12">
    <name type="scientific">Streptococcus salivarius K12</name>
    <dbReference type="NCBI Taxonomy" id="1200793"/>
    <lineage>
        <taxon>Bacteria</taxon>
        <taxon>Bacillati</taxon>
        <taxon>Bacillota</taxon>
        <taxon>Bacilli</taxon>
        <taxon>Lactobacillales</taxon>
        <taxon>Streptococcaceae</taxon>
        <taxon>Streptococcus</taxon>
    </lineage>
</organism>
<dbReference type="FunFam" id="3.40.50.300:FF:000287">
    <property type="entry name" value="Multidrug ABC transporter ATP-binding protein"/>
    <property type="match status" value="1"/>
</dbReference>
<evidence type="ECO:0000256" key="2">
    <source>
        <dbReference type="ARBA" id="ARBA00022448"/>
    </source>
</evidence>
<gene>
    <name evidence="11" type="ORF">RSSL_01220</name>
</gene>
<dbReference type="InterPro" id="IPR003593">
    <property type="entry name" value="AAA+_ATPase"/>
</dbReference>
<name>J7TIL3_STRSL</name>
<dbReference type="InterPro" id="IPR036640">
    <property type="entry name" value="ABC1_TM_sf"/>
</dbReference>
<dbReference type="InterPro" id="IPR003439">
    <property type="entry name" value="ABC_transporter-like_ATP-bd"/>
</dbReference>
<evidence type="ECO:0000259" key="9">
    <source>
        <dbReference type="PROSITE" id="PS50893"/>
    </source>
</evidence>
<evidence type="ECO:0000259" key="10">
    <source>
        <dbReference type="PROSITE" id="PS50929"/>
    </source>
</evidence>
<comment type="subcellular location">
    <subcellularLocation>
        <location evidence="1">Cell membrane</location>
        <topology evidence="1">Multi-pass membrane protein</topology>
    </subcellularLocation>
</comment>
<sequence>MIKFWCLIRDIKLAWVIMKNCLPQINSIKTFIILNIKRRSLMKARNNKSTLKRLSRDILSQRYLFALATVGTIIQVALTVYLPILIGDAVDAVLKMNAVLLMSRLIWQMLVVILANSAIQWLNPLIYNRLIYSYSESLRERVMMKIHAMPLSYLDRQGTGDMVSRVTTDSDQLNNGLLMVFNQFFVGLLTIFVIIITMARLDWFMMLLVLVMTPLSMLVARFIAKKSYQLYRNQTKWRGMQTQLIEESLTQEALVQSLNAQDQMVRSFKDVNGKYADYSQGAIFYSSAVNPATRFVNSLIYALIAGVGAYRIMSGGAFTVGQLTTFLNYVTQYTKPFNDISSVLSELQSALACADRLYMILDEEEITETGKAVLEEADVQGRFQFDHVQFGYLPNKPLIKDLSIDIPAASTVAIVGPTGAGKSTLINLLMRFYDLDKGNILLDGRPITDYTRESLRKQIGMVLQETWLEVGTIHDNIAYGNPEASREEVIAAAKAANADFFIQQLPQGYDTYLNDAGQSLSQGQRQLLTIARIFVNVPKILILDEATSSIDTRTELLIQEAFAKLMKCRTSFIIAHRLSTIENADLILVMNNGDIVEHGTHEQLMQAKGMYYRMQTAQKTQNS</sequence>
<dbReference type="GO" id="GO:0016887">
    <property type="term" value="F:ATP hydrolysis activity"/>
    <property type="evidence" value="ECO:0007669"/>
    <property type="project" value="InterPro"/>
</dbReference>
<dbReference type="SMART" id="SM00382">
    <property type="entry name" value="AAA"/>
    <property type="match status" value="1"/>
</dbReference>
<proteinExistence type="predicted"/>
<evidence type="ECO:0000256" key="5">
    <source>
        <dbReference type="ARBA" id="ARBA00022840"/>
    </source>
</evidence>
<dbReference type="EMBL" id="ALIF01000001">
    <property type="protein sequence ID" value="EJO17296.1"/>
    <property type="molecule type" value="Genomic_DNA"/>
</dbReference>
<dbReference type="SUPFAM" id="SSF52540">
    <property type="entry name" value="P-loop containing nucleoside triphosphate hydrolases"/>
    <property type="match status" value="1"/>
</dbReference>
<feature type="transmembrane region" description="Helical" evidence="8">
    <location>
        <begin position="63"/>
        <end position="86"/>
    </location>
</feature>
<dbReference type="CDD" id="cd03254">
    <property type="entry name" value="ABCC_Glucan_exporter_like"/>
    <property type="match status" value="1"/>
</dbReference>
<keyword evidence="3 8" id="KW-0812">Transmembrane</keyword>
<keyword evidence="4" id="KW-0547">Nucleotide-binding</keyword>
<comment type="caution">
    <text evidence="11">The sequence shown here is derived from an EMBL/GenBank/DDBJ whole genome shotgun (WGS) entry which is preliminary data.</text>
</comment>
<feature type="transmembrane region" description="Helical" evidence="8">
    <location>
        <begin position="203"/>
        <end position="224"/>
    </location>
</feature>
<keyword evidence="6 8" id="KW-1133">Transmembrane helix</keyword>
<feature type="domain" description="ABC transporter" evidence="9">
    <location>
        <begin position="383"/>
        <end position="617"/>
    </location>
</feature>
<keyword evidence="7 8" id="KW-0472">Membrane</keyword>
<dbReference type="GO" id="GO:0005524">
    <property type="term" value="F:ATP binding"/>
    <property type="evidence" value="ECO:0007669"/>
    <property type="project" value="UniProtKB-KW"/>
</dbReference>
<evidence type="ECO:0000256" key="6">
    <source>
        <dbReference type="ARBA" id="ARBA00022989"/>
    </source>
</evidence>
<evidence type="ECO:0000256" key="1">
    <source>
        <dbReference type="ARBA" id="ARBA00004651"/>
    </source>
</evidence>
<dbReference type="InterPro" id="IPR017871">
    <property type="entry name" value="ABC_transporter-like_CS"/>
</dbReference>
<dbReference type="PROSITE" id="PS50893">
    <property type="entry name" value="ABC_TRANSPORTER_2"/>
    <property type="match status" value="1"/>
</dbReference>
<accession>J7TIL3</accession>
<dbReference type="CDD" id="cd18547">
    <property type="entry name" value="ABC_6TM_Tm288_like"/>
    <property type="match status" value="1"/>
</dbReference>
<dbReference type="PROSITE" id="PS00211">
    <property type="entry name" value="ABC_TRANSPORTER_1"/>
    <property type="match status" value="1"/>
</dbReference>
<keyword evidence="12" id="KW-1185">Reference proteome</keyword>
<dbReference type="AlphaFoldDB" id="J7TIL3"/>
<evidence type="ECO:0008006" key="13">
    <source>
        <dbReference type="Google" id="ProtNLM"/>
    </source>
</evidence>
<dbReference type="InterPro" id="IPR039421">
    <property type="entry name" value="Type_1_exporter"/>
</dbReference>
<evidence type="ECO:0000256" key="8">
    <source>
        <dbReference type="SAM" id="Phobius"/>
    </source>
</evidence>
<dbReference type="PANTHER" id="PTHR43394">
    <property type="entry name" value="ATP-DEPENDENT PERMEASE MDL1, MITOCHONDRIAL"/>
    <property type="match status" value="1"/>
</dbReference>
<keyword evidence="5" id="KW-0067">ATP-binding</keyword>
<dbReference type="Pfam" id="PF00005">
    <property type="entry name" value="ABC_tran"/>
    <property type="match status" value="1"/>
</dbReference>
<dbReference type="Gene3D" id="1.20.1560.10">
    <property type="entry name" value="ABC transporter type 1, transmembrane domain"/>
    <property type="match status" value="1"/>
</dbReference>
<feature type="transmembrane region" description="Helical" evidence="8">
    <location>
        <begin position="106"/>
        <end position="127"/>
    </location>
</feature>
<dbReference type="PROSITE" id="PS50929">
    <property type="entry name" value="ABC_TM1F"/>
    <property type="match status" value="1"/>
</dbReference>
<evidence type="ECO:0000256" key="7">
    <source>
        <dbReference type="ARBA" id="ARBA00023136"/>
    </source>
</evidence>
<evidence type="ECO:0000256" key="3">
    <source>
        <dbReference type="ARBA" id="ARBA00022692"/>
    </source>
</evidence>
<evidence type="ECO:0000256" key="4">
    <source>
        <dbReference type="ARBA" id="ARBA00022741"/>
    </source>
</evidence>
<keyword evidence="2" id="KW-0813">Transport</keyword>